<dbReference type="HOGENOM" id="CLU_091076_1_1_1"/>
<dbReference type="InterPro" id="IPR013169">
    <property type="entry name" value="mRNA_splic_Cwf18-like"/>
</dbReference>
<protein>
    <recommendedName>
        <fullName evidence="4">mRNA splicing factor</fullName>
    </recommendedName>
</protein>
<organism evidence="2 3">
    <name type="scientific">Serendipita vermifera MAFF 305830</name>
    <dbReference type="NCBI Taxonomy" id="933852"/>
    <lineage>
        <taxon>Eukaryota</taxon>
        <taxon>Fungi</taxon>
        <taxon>Dikarya</taxon>
        <taxon>Basidiomycota</taxon>
        <taxon>Agaricomycotina</taxon>
        <taxon>Agaricomycetes</taxon>
        <taxon>Sebacinales</taxon>
        <taxon>Serendipitaceae</taxon>
        <taxon>Serendipita</taxon>
    </lineage>
</organism>
<sequence length="153" mass="16963">MSLAEEVEARKARLQALRAKKAGITNGDSNKAVSLLSQRNFDPETRTLRRADARAIEDTVEKNVDGLADEILAADKQRQEAELDLSNIAPKRPNWDLKRDLNKKLAPLERSTKEAIYTLVRNRLGSETNDASKDIASAMDARAAAEESDSEDE</sequence>
<feature type="region of interest" description="Disordered" evidence="1">
    <location>
        <begin position="127"/>
        <end position="153"/>
    </location>
</feature>
<dbReference type="PANTHER" id="PTHR31551:SF1">
    <property type="entry name" value="COILED-COIL DOMAIN-CONTAINING PROTEIN 12"/>
    <property type="match status" value="1"/>
</dbReference>
<reference evidence="3" key="2">
    <citation type="submission" date="2015-01" db="EMBL/GenBank/DDBJ databases">
        <title>Evolutionary Origins and Diversification of the Mycorrhizal Mutualists.</title>
        <authorList>
            <consortium name="DOE Joint Genome Institute"/>
            <consortium name="Mycorrhizal Genomics Consortium"/>
            <person name="Kohler A."/>
            <person name="Kuo A."/>
            <person name="Nagy L.G."/>
            <person name="Floudas D."/>
            <person name="Copeland A."/>
            <person name="Barry K.W."/>
            <person name="Cichocki N."/>
            <person name="Veneault-Fourrey C."/>
            <person name="LaButti K."/>
            <person name="Lindquist E.A."/>
            <person name="Lipzen A."/>
            <person name="Lundell T."/>
            <person name="Morin E."/>
            <person name="Murat C."/>
            <person name="Riley R."/>
            <person name="Ohm R."/>
            <person name="Sun H."/>
            <person name="Tunlid A."/>
            <person name="Henrissat B."/>
            <person name="Grigoriev I.V."/>
            <person name="Hibbett D.S."/>
            <person name="Martin F."/>
        </authorList>
    </citation>
    <scope>NUCLEOTIDE SEQUENCE [LARGE SCALE GENOMIC DNA]</scope>
    <source>
        <strain evidence="3">MAFF 305830</strain>
    </source>
</reference>
<accession>A0A0C2XII8</accession>
<keyword evidence="3" id="KW-1185">Reference proteome</keyword>
<dbReference type="Pfam" id="PF08315">
    <property type="entry name" value="cwf18"/>
    <property type="match status" value="1"/>
</dbReference>
<dbReference type="OrthoDB" id="10261348at2759"/>
<dbReference type="EMBL" id="KN824291">
    <property type="protein sequence ID" value="KIM28902.1"/>
    <property type="molecule type" value="Genomic_DNA"/>
</dbReference>
<dbReference type="AlphaFoldDB" id="A0A0C2XII8"/>
<evidence type="ECO:0000313" key="2">
    <source>
        <dbReference type="EMBL" id="KIM28902.1"/>
    </source>
</evidence>
<name>A0A0C2XII8_SERVB</name>
<reference evidence="2 3" key="1">
    <citation type="submission" date="2014-04" db="EMBL/GenBank/DDBJ databases">
        <authorList>
            <consortium name="DOE Joint Genome Institute"/>
            <person name="Kuo A."/>
            <person name="Zuccaro A."/>
            <person name="Kohler A."/>
            <person name="Nagy L.G."/>
            <person name="Floudas D."/>
            <person name="Copeland A."/>
            <person name="Barry K.W."/>
            <person name="Cichocki N."/>
            <person name="Veneault-Fourrey C."/>
            <person name="LaButti K."/>
            <person name="Lindquist E.A."/>
            <person name="Lipzen A."/>
            <person name="Lundell T."/>
            <person name="Morin E."/>
            <person name="Murat C."/>
            <person name="Sun H."/>
            <person name="Tunlid A."/>
            <person name="Henrissat B."/>
            <person name="Grigoriev I.V."/>
            <person name="Hibbett D.S."/>
            <person name="Martin F."/>
            <person name="Nordberg H.P."/>
            <person name="Cantor M.N."/>
            <person name="Hua S.X."/>
        </authorList>
    </citation>
    <scope>NUCLEOTIDE SEQUENCE [LARGE SCALE GENOMIC DNA]</scope>
    <source>
        <strain evidence="2 3">MAFF 305830</strain>
    </source>
</reference>
<evidence type="ECO:0008006" key="4">
    <source>
        <dbReference type="Google" id="ProtNLM"/>
    </source>
</evidence>
<evidence type="ECO:0000313" key="3">
    <source>
        <dbReference type="Proteomes" id="UP000054097"/>
    </source>
</evidence>
<dbReference type="Proteomes" id="UP000054097">
    <property type="component" value="Unassembled WGS sequence"/>
</dbReference>
<proteinExistence type="predicted"/>
<gene>
    <name evidence="2" type="ORF">M408DRAFT_23546</name>
</gene>
<dbReference type="STRING" id="933852.A0A0C2XII8"/>
<dbReference type="GO" id="GO:0071014">
    <property type="term" value="C:post-mRNA release spliceosomal complex"/>
    <property type="evidence" value="ECO:0007669"/>
    <property type="project" value="TreeGrafter"/>
</dbReference>
<evidence type="ECO:0000256" key="1">
    <source>
        <dbReference type="SAM" id="MobiDB-lite"/>
    </source>
</evidence>
<dbReference type="GO" id="GO:0005684">
    <property type="term" value="C:U2-type spliceosomal complex"/>
    <property type="evidence" value="ECO:0007669"/>
    <property type="project" value="TreeGrafter"/>
</dbReference>
<dbReference type="PANTHER" id="PTHR31551">
    <property type="entry name" value="PRE-MRNA-SPLICING FACTOR CWF18"/>
    <property type="match status" value="1"/>
</dbReference>